<accession>A0AAJ1U2V6</accession>
<comment type="caution">
    <text evidence="2">The sequence shown here is derived from an EMBL/GenBank/DDBJ whole genome shotgun (WGS) entry which is preliminary data.</text>
</comment>
<feature type="signal peptide" evidence="1">
    <location>
        <begin position="1"/>
        <end position="29"/>
    </location>
</feature>
<reference evidence="2" key="1">
    <citation type="submission" date="2023-07" db="EMBL/GenBank/DDBJ databases">
        <title>Functional and genomic diversity of the sorghum phyllosphere microbiome.</title>
        <authorList>
            <person name="Shade A."/>
        </authorList>
    </citation>
    <scope>NUCLEOTIDE SEQUENCE</scope>
    <source>
        <strain evidence="2">SORGH_AS_1067</strain>
    </source>
</reference>
<name>A0AAJ1U2V6_9ACTN</name>
<dbReference type="InterPro" id="IPR011042">
    <property type="entry name" value="6-blade_b-propeller_TolB-like"/>
</dbReference>
<dbReference type="Proteomes" id="UP001239215">
    <property type="component" value="Unassembled WGS sequence"/>
</dbReference>
<dbReference type="Pfam" id="PF07676">
    <property type="entry name" value="PD40"/>
    <property type="match status" value="1"/>
</dbReference>
<proteinExistence type="predicted"/>
<dbReference type="AlphaFoldDB" id="A0AAJ1U2V6"/>
<keyword evidence="1" id="KW-0732">Signal</keyword>
<dbReference type="RefSeq" id="WP_307203680.1">
    <property type="nucleotide sequence ID" value="NZ_JAUTAN010000001.1"/>
</dbReference>
<evidence type="ECO:0000313" key="2">
    <source>
        <dbReference type="EMBL" id="MDQ1106364.1"/>
    </source>
</evidence>
<dbReference type="InterPro" id="IPR011659">
    <property type="entry name" value="WD40"/>
</dbReference>
<organism evidence="2 3">
    <name type="scientific">Nocardioides zeae</name>
    <dbReference type="NCBI Taxonomy" id="1457234"/>
    <lineage>
        <taxon>Bacteria</taxon>
        <taxon>Bacillati</taxon>
        <taxon>Actinomycetota</taxon>
        <taxon>Actinomycetes</taxon>
        <taxon>Propionibacteriales</taxon>
        <taxon>Nocardioidaceae</taxon>
        <taxon>Nocardioides</taxon>
    </lineage>
</organism>
<protein>
    <submittedName>
        <fullName evidence="2">Tol biopolymer transport system component</fullName>
    </submittedName>
</protein>
<feature type="chain" id="PRO_5042495108" evidence="1">
    <location>
        <begin position="30"/>
        <end position="597"/>
    </location>
</feature>
<dbReference type="SUPFAM" id="SSF82171">
    <property type="entry name" value="DPP6 N-terminal domain-like"/>
    <property type="match status" value="1"/>
</dbReference>
<gene>
    <name evidence="2" type="ORF">QE405_003648</name>
</gene>
<evidence type="ECO:0000313" key="3">
    <source>
        <dbReference type="Proteomes" id="UP001239215"/>
    </source>
</evidence>
<dbReference type="Gene3D" id="2.120.10.30">
    <property type="entry name" value="TolB, C-terminal domain"/>
    <property type="match status" value="1"/>
</dbReference>
<dbReference type="EMBL" id="JAUTAN010000001">
    <property type="protein sequence ID" value="MDQ1106364.1"/>
    <property type="molecule type" value="Genomic_DNA"/>
</dbReference>
<sequence>MLKNAVRLVLAVALGLVAAVQVTAPPAQAAPAAVSLRLTTPVPIVGETSHLAGGIGVKAATKVYPQRWNGRAWVTLFLARSLNDGRYTFSFKAAAPTRLRVFVPAHKVGRTTYPARYSPVVTVTPVLQTLTLSSTTAPVVAGQSVTTRVQVTPTRAGRFVDLERLDAGRWTRVASLPQSTAGRAFPAVVVPEGTGPVVLRAVSRPQGGAGTAVSATINLTRYVPPAEDDSFLSVVEQVSSYATSGDGSVVVFSGQPTRPDGSRAPGQVYVHLRATGETRLLSGDGDGAPSGWSMTPTVSADGSTVAFVTESPTVAQQQPVGHESTQALVVHDIGSGVSRTITRRGDVAWPERAERPSLSADGTRVAFRGWFFNEERTTWSPYLSVVDLPTGELTVARRAAWNSAISGNGRFVAYDAEVPIPWGQTSTRWVYQVFRFDVETGAEVLVSQTPSGDPGHFPSTDPSIDATGDRIAFLTEGNEVQGAPSGALDVNVVVADISTSTYRWLGGDIVRARSFTIGPLLSSDGRTLAYVAHPGIDKKPRLVTVRVADGARVEQPAHPTAEDRRYLEPVALFSRPDGIEVLTLAQGRLERVLVPLR</sequence>
<evidence type="ECO:0000256" key="1">
    <source>
        <dbReference type="SAM" id="SignalP"/>
    </source>
</evidence>